<reference evidence="2" key="1">
    <citation type="journal article" date="2014" name="Front. Microbiol.">
        <title>High frequency of phylogenetically diverse reductive dehalogenase-homologous genes in deep subseafloor sedimentary metagenomes.</title>
        <authorList>
            <person name="Kawai M."/>
            <person name="Futagami T."/>
            <person name="Toyoda A."/>
            <person name="Takaki Y."/>
            <person name="Nishi S."/>
            <person name="Hori S."/>
            <person name="Arai W."/>
            <person name="Tsubouchi T."/>
            <person name="Morono Y."/>
            <person name="Uchiyama I."/>
            <person name="Ito T."/>
            <person name="Fujiyama A."/>
            <person name="Inagaki F."/>
            <person name="Takami H."/>
        </authorList>
    </citation>
    <scope>NUCLEOTIDE SEQUENCE</scope>
    <source>
        <strain evidence="2">Expedition CK06-06</strain>
    </source>
</reference>
<name>X1V1W8_9ZZZZ</name>
<evidence type="ECO:0000256" key="1">
    <source>
        <dbReference type="SAM" id="Phobius"/>
    </source>
</evidence>
<accession>X1V1W8</accession>
<feature type="transmembrane region" description="Helical" evidence="1">
    <location>
        <begin position="21"/>
        <end position="43"/>
    </location>
</feature>
<keyword evidence="1" id="KW-0472">Membrane</keyword>
<gene>
    <name evidence="2" type="ORF">S12H4_59169</name>
</gene>
<evidence type="ECO:0000313" key="2">
    <source>
        <dbReference type="EMBL" id="GAJ23684.1"/>
    </source>
</evidence>
<dbReference type="EMBL" id="BARW01038589">
    <property type="protein sequence ID" value="GAJ23684.1"/>
    <property type="molecule type" value="Genomic_DNA"/>
</dbReference>
<comment type="caution">
    <text evidence="2">The sequence shown here is derived from an EMBL/GenBank/DDBJ whole genome shotgun (WGS) entry which is preliminary data.</text>
</comment>
<organism evidence="2">
    <name type="scientific">marine sediment metagenome</name>
    <dbReference type="NCBI Taxonomy" id="412755"/>
    <lineage>
        <taxon>unclassified sequences</taxon>
        <taxon>metagenomes</taxon>
        <taxon>ecological metagenomes</taxon>
    </lineage>
</organism>
<keyword evidence="1" id="KW-1133">Transmembrane helix</keyword>
<protein>
    <submittedName>
        <fullName evidence="2">Uncharacterized protein</fullName>
    </submittedName>
</protein>
<dbReference type="AlphaFoldDB" id="X1V1W8"/>
<feature type="non-terminal residue" evidence="2">
    <location>
        <position position="1"/>
    </location>
</feature>
<proteinExistence type="predicted"/>
<keyword evidence="1" id="KW-0812">Transmembrane</keyword>
<sequence>ILWCIIRHPYFKGATIILFRYLWTSGFGLTGSALIAGTVGGYLGQLLAQKWHK</sequence>